<protein>
    <recommendedName>
        <fullName evidence="1">N-acetyltransferase domain-containing protein</fullName>
    </recommendedName>
</protein>
<dbReference type="Proteomes" id="UP000254869">
    <property type="component" value="Unassembled WGS sequence"/>
</dbReference>
<dbReference type="InterPro" id="IPR016181">
    <property type="entry name" value="Acyl_CoA_acyltransferase"/>
</dbReference>
<dbReference type="SUPFAM" id="SSF55729">
    <property type="entry name" value="Acyl-CoA N-acyltransferases (Nat)"/>
    <property type="match status" value="1"/>
</dbReference>
<dbReference type="Pfam" id="PF13527">
    <property type="entry name" value="Acetyltransf_9"/>
    <property type="match status" value="1"/>
</dbReference>
<evidence type="ECO:0000313" key="2">
    <source>
        <dbReference type="EMBL" id="RDI63046.1"/>
    </source>
</evidence>
<organism evidence="2 3">
    <name type="scientific">Nocardia pseudobrasiliensis</name>
    <dbReference type="NCBI Taxonomy" id="45979"/>
    <lineage>
        <taxon>Bacteria</taxon>
        <taxon>Bacillati</taxon>
        <taxon>Actinomycetota</taxon>
        <taxon>Actinomycetes</taxon>
        <taxon>Mycobacteriales</taxon>
        <taxon>Nocardiaceae</taxon>
        <taxon>Nocardia</taxon>
    </lineage>
</organism>
<sequence>MTESLFCGTELAARIERAEAELITSSAARARDSRPGDGGFVRPIAGGAACYGGPGSPLNKVVGLGFGESVSFAELDEIEQTYAARQSPVQVELAHLGDPGLATLLTERGYRLAWFENILGRTIESGYTREAAPDIEIRLSGDEEFDTWLDAVVDGFAHPDEQGMASPEEFTREVLATVMRDMTEASGVLRYLARRGGAAAGGASMRTCDGIAQLTGAATVPAHRRHGVQTALLSARLADAARADCELAVITTMPGSKSQQNAQRSGFQLLYTRAVLVKA</sequence>
<accession>A0A370HX03</accession>
<proteinExistence type="predicted"/>
<comment type="caution">
    <text evidence="2">The sequence shown here is derived from an EMBL/GenBank/DDBJ whole genome shotgun (WGS) entry which is preliminary data.</text>
</comment>
<gene>
    <name evidence="2" type="ORF">DFR76_11163</name>
</gene>
<dbReference type="GO" id="GO:0016747">
    <property type="term" value="F:acyltransferase activity, transferring groups other than amino-acyl groups"/>
    <property type="evidence" value="ECO:0007669"/>
    <property type="project" value="InterPro"/>
</dbReference>
<dbReference type="STRING" id="1210086.GCA_001613105_05216"/>
<evidence type="ECO:0000259" key="1">
    <source>
        <dbReference type="PROSITE" id="PS51186"/>
    </source>
</evidence>
<keyword evidence="3" id="KW-1185">Reference proteome</keyword>
<dbReference type="EMBL" id="QQBC01000011">
    <property type="protein sequence ID" value="RDI63046.1"/>
    <property type="molecule type" value="Genomic_DNA"/>
</dbReference>
<evidence type="ECO:0000313" key="3">
    <source>
        <dbReference type="Proteomes" id="UP000254869"/>
    </source>
</evidence>
<dbReference type="InterPro" id="IPR000182">
    <property type="entry name" value="GNAT_dom"/>
</dbReference>
<dbReference type="AlphaFoldDB" id="A0A370HX03"/>
<dbReference type="PROSITE" id="PS51186">
    <property type="entry name" value="GNAT"/>
    <property type="match status" value="1"/>
</dbReference>
<feature type="domain" description="N-acetyltransferase" evidence="1">
    <location>
        <begin position="135"/>
        <end position="279"/>
    </location>
</feature>
<dbReference type="Gene3D" id="3.40.630.30">
    <property type="match status" value="1"/>
</dbReference>
<name>A0A370HX03_9NOCA</name>
<reference evidence="2 3" key="1">
    <citation type="submission" date="2018-07" db="EMBL/GenBank/DDBJ databases">
        <title>Genomic Encyclopedia of Type Strains, Phase IV (KMG-IV): sequencing the most valuable type-strain genomes for metagenomic binning, comparative biology and taxonomic classification.</title>
        <authorList>
            <person name="Goeker M."/>
        </authorList>
    </citation>
    <scope>NUCLEOTIDE SEQUENCE [LARGE SCALE GENOMIC DNA]</scope>
    <source>
        <strain evidence="2 3">DSM 44290</strain>
    </source>
</reference>